<feature type="transmembrane region" description="Helical" evidence="6">
    <location>
        <begin position="303"/>
        <end position="322"/>
    </location>
</feature>
<evidence type="ECO:0000313" key="8">
    <source>
        <dbReference type="Proteomes" id="UP000036700"/>
    </source>
</evidence>
<dbReference type="KEGG" id="ptx:ABW99_01725"/>
<feature type="transmembrane region" description="Helical" evidence="6">
    <location>
        <begin position="50"/>
        <end position="78"/>
    </location>
</feature>
<feature type="transmembrane region" description="Helical" evidence="6">
    <location>
        <begin position="329"/>
        <end position="350"/>
    </location>
</feature>
<keyword evidence="3 6" id="KW-0812">Transmembrane</keyword>
<dbReference type="PANTHER" id="PTHR33529">
    <property type="entry name" value="SLR0882 PROTEIN-RELATED"/>
    <property type="match status" value="1"/>
</dbReference>
<evidence type="ECO:0000256" key="2">
    <source>
        <dbReference type="ARBA" id="ARBA00022475"/>
    </source>
</evidence>
<evidence type="ECO:0000256" key="5">
    <source>
        <dbReference type="ARBA" id="ARBA00023136"/>
    </source>
</evidence>
<dbReference type="InterPro" id="IPR030923">
    <property type="entry name" value="LptG"/>
</dbReference>
<organism evidence="7 8">
    <name type="scientific">Pandoraea thiooxydans</name>
    <dbReference type="NCBI Taxonomy" id="445709"/>
    <lineage>
        <taxon>Bacteria</taxon>
        <taxon>Pseudomonadati</taxon>
        <taxon>Pseudomonadota</taxon>
        <taxon>Betaproteobacteria</taxon>
        <taxon>Burkholderiales</taxon>
        <taxon>Burkholderiaceae</taxon>
        <taxon>Pandoraea</taxon>
    </lineage>
</organism>
<feature type="transmembrane region" description="Helical" evidence="6">
    <location>
        <begin position="12"/>
        <end position="30"/>
    </location>
</feature>
<keyword evidence="4 6" id="KW-1133">Transmembrane helix</keyword>
<gene>
    <name evidence="7" type="ORF">ABW99_01725</name>
</gene>
<evidence type="ECO:0000313" key="7">
    <source>
        <dbReference type="EMBL" id="AKJ67134.1"/>
    </source>
</evidence>
<keyword evidence="5 6" id="KW-0472">Membrane</keyword>
<protein>
    <submittedName>
        <fullName evidence="7">LPS export ABC transporter permease LptG</fullName>
    </submittedName>
</protein>
<dbReference type="PANTHER" id="PTHR33529:SF2">
    <property type="entry name" value="LIPOPOLYSACCHARIDE EXPORT SYSTEM PERMEASE PROTEIN LPTG"/>
    <property type="match status" value="1"/>
</dbReference>
<keyword evidence="2" id="KW-1003">Cell membrane</keyword>
<dbReference type="EMBL" id="CP011568">
    <property type="protein sequence ID" value="AKJ67134.1"/>
    <property type="molecule type" value="Genomic_DNA"/>
</dbReference>
<dbReference type="Pfam" id="PF03739">
    <property type="entry name" value="LptF_LptG"/>
    <property type="match status" value="1"/>
</dbReference>
<reference evidence="8" key="1">
    <citation type="submission" date="2015-06" db="EMBL/GenBank/DDBJ databases">
        <authorList>
            <person name="Lim Y.L."/>
            <person name="Ee R."/>
            <person name="Yong D."/>
            <person name="How K.Y."/>
            <person name="Yin W.F."/>
            <person name="Chan K.G."/>
        </authorList>
    </citation>
    <scope>NUCLEOTIDE SEQUENCE [LARGE SCALE GENOMIC DNA]</scope>
    <source>
        <strain evidence="8">DSM 25325</strain>
    </source>
</reference>
<evidence type="ECO:0000256" key="1">
    <source>
        <dbReference type="ARBA" id="ARBA00004651"/>
    </source>
</evidence>
<dbReference type="GO" id="GO:0043190">
    <property type="term" value="C:ATP-binding cassette (ABC) transporter complex"/>
    <property type="evidence" value="ECO:0007669"/>
    <property type="project" value="InterPro"/>
</dbReference>
<proteinExistence type="predicted"/>
<comment type="subcellular location">
    <subcellularLocation>
        <location evidence="1">Cell membrane</location>
        <topology evidence="1">Multi-pass membrane protein</topology>
    </subcellularLocation>
</comment>
<dbReference type="STRING" id="445709.ABW99_01725"/>
<name>A0A0G3EMB4_9BURK</name>
<dbReference type="GO" id="GO:0055085">
    <property type="term" value="P:transmembrane transport"/>
    <property type="evidence" value="ECO:0007669"/>
    <property type="project" value="InterPro"/>
</dbReference>
<accession>A0A0G3EMB4</accession>
<dbReference type="NCBIfam" id="TIGR04408">
    <property type="entry name" value="LptG_lptG"/>
    <property type="match status" value="1"/>
</dbReference>
<dbReference type="Proteomes" id="UP000036700">
    <property type="component" value="Chromosome"/>
</dbReference>
<dbReference type="AlphaFoldDB" id="A0A0G3EMB4"/>
<sequence>MKIYERYLARQIYLAFGFILLAFVGLFVFFDLINELGHVGQGGYKFHQALMYVLLFAPAHCYEITPVAALIAAIYVCSQLAGNSEFTIFRVSGLGTMQALGSLLKIGLPLVIFTFALGEGVIPKAEQLAQRIRLEAMGSAVSSDFRSGVWVKDTVTSQATGKRVLRFINVGTLLPDNTITNVRVYEFDTDFHLVSVRFATRGVFKAPDYWDLSGVSETRFDLASTPAPGKASSAADALQPVYRTTQVYIPSTEMRSELTPQILSVLLVSPDNMAIYNLFSYIKHLEENQQDAQRYQIALWQKILYPFAILVMMALALPFAYLHARAGAIGLKVFGGIMLGMSFQLLNSLFSHLGLLNTWPPAVTAALPATVYAILAIGALKWVDRH</sequence>
<dbReference type="GO" id="GO:0015920">
    <property type="term" value="P:lipopolysaccharide transport"/>
    <property type="evidence" value="ECO:0007669"/>
    <property type="project" value="TreeGrafter"/>
</dbReference>
<evidence type="ECO:0000256" key="6">
    <source>
        <dbReference type="SAM" id="Phobius"/>
    </source>
</evidence>
<feature type="transmembrane region" description="Helical" evidence="6">
    <location>
        <begin position="362"/>
        <end position="383"/>
    </location>
</feature>
<evidence type="ECO:0000256" key="3">
    <source>
        <dbReference type="ARBA" id="ARBA00022692"/>
    </source>
</evidence>
<feature type="transmembrane region" description="Helical" evidence="6">
    <location>
        <begin position="99"/>
        <end position="118"/>
    </location>
</feature>
<dbReference type="InterPro" id="IPR005495">
    <property type="entry name" value="LptG/LptF_permease"/>
</dbReference>
<dbReference type="PATRIC" id="fig|445709.3.peg.377"/>
<evidence type="ECO:0000256" key="4">
    <source>
        <dbReference type="ARBA" id="ARBA00022989"/>
    </source>
</evidence>
<keyword evidence="8" id="KW-1185">Reference proteome</keyword>
<dbReference type="OrthoDB" id="9776227at2"/>
<dbReference type="RefSeq" id="WP_047212671.1">
    <property type="nucleotide sequence ID" value="NZ_CP011568.3"/>
</dbReference>